<evidence type="ECO:0000256" key="1">
    <source>
        <dbReference type="SAM" id="MobiDB-lite"/>
    </source>
</evidence>
<proteinExistence type="predicted"/>
<feature type="compositionally biased region" description="Acidic residues" evidence="1">
    <location>
        <begin position="53"/>
        <end position="62"/>
    </location>
</feature>
<dbReference type="Proteomes" id="UP000765509">
    <property type="component" value="Unassembled WGS sequence"/>
</dbReference>
<evidence type="ECO:0000313" key="3">
    <source>
        <dbReference type="Proteomes" id="UP000765509"/>
    </source>
</evidence>
<reference evidence="2" key="1">
    <citation type="submission" date="2021-03" db="EMBL/GenBank/DDBJ databases">
        <title>Draft genome sequence of rust myrtle Austropuccinia psidii MF-1, a brazilian biotype.</title>
        <authorList>
            <person name="Quecine M.C."/>
            <person name="Pachon D.M.R."/>
            <person name="Bonatelli M.L."/>
            <person name="Correr F.H."/>
            <person name="Franceschini L.M."/>
            <person name="Leite T.F."/>
            <person name="Margarido G.R.A."/>
            <person name="Almeida C.A."/>
            <person name="Ferrarezi J.A."/>
            <person name="Labate C.A."/>
        </authorList>
    </citation>
    <scope>NUCLEOTIDE SEQUENCE</scope>
    <source>
        <strain evidence="2">MF-1</strain>
    </source>
</reference>
<sequence length="80" mass="8453">LILESCPFNIHLLQDRAQDVLTPTPRAPLDGTTAVPQLRAPCGQKTTFKGPGEDGEEEESDGTEGAPAPVVESNVLEGQL</sequence>
<evidence type="ECO:0000313" key="2">
    <source>
        <dbReference type="EMBL" id="MBW0472714.1"/>
    </source>
</evidence>
<dbReference type="AlphaFoldDB" id="A0A9Q3BWD8"/>
<feature type="region of interest" description="Disordered" evidence="1">
    <location>
        <begin position="42"/>
        <end position="80"/>
    </location>
</feature>
<organism evidence="2 3">
    <name type="scientific">Austropuccinia psidii MF-1</name>
    <dbReference type="NCBI Taxonomy" id="1389203"/>
    <lineage>
        <taxon>Eukaryota</taxon>
        <taxon>Fungi</taxon>
        <taxon>Dikarya</taxon>
        <taxon>Basidiomycota</taxon>
        <taxon>Pucciniomycotina</taxon>
        <taxon>Pucciniomycetes</taxon>
        <taxon>Pucciniales</taxon>
        <taxon>Sphaerophragmiaceae</taxon>
        <taxon>Austropuccinia</taxon>
    </lineage>
</organism>
<feature type="non-terminal residue" evidence="2">
    <location>
        <position position="1"/>
    </location>
</feature>
<keyword evidence="3" id="KW-1185">Reference proteome</keyword>
<name>A0A9Q3BWD8_9BASI</name>
<protein>
    <submittedName>
        <fullName evidence="2">Uncharacterized protein</fullName>
    </submittedName>
</protein>
<dbReference type="EMBL" id="AVOT02003176">
    <property type="protein sequence ID" value="MBW0472714.1"/>
    <property type="molecule type" value="Genomic_DNA"/>
</dbReference>
<comment type="caution">
    <text evidence="2">The sequence shown here is derived from an EMBL/GenBank/DDBJ whole genome shotgun (WGS) entry which is preliminary data.</text>
</comment>
<gene>
    <name evidence="2" type="ORF">O181_012429</name>
</gene>
<accession>A0A9Q3BWD8</accession>